<evidence type="ECO:0000259" key="6">
    <source>
        <dbReference type="SMART" id="SM00861"/>
    </source>
</evidence>
<keyword evidence="8" id="KW-1185">Reference proteome</keyword>
<evidence type="ECO:0000256" key="5">
    <source>
        <dbReference type="ARBA" id="ARBA00023052"/>
    </source>
</evidence>
<dbReference type="InterPro" id="IPR005475">
    <property type="entry name" value="Transketolase-like_Pyr-bd"/>
</dbReference>
<dbReference type="EC" id="1.2.4.4" evidence="3"/>
<dbReference type="InterPro" id="IPR009014">
    <property type="entry name" value="Transketo_C/PFOR_II"/>
</dbReference>
<name>A0ABQ1K1Z1_9GAMM</name>
<dbReference type="SMART" id="SM00861">
    <property type="entry name" value="Transket_pyr"/>
    <property type="match status" value="1"/>
</dbReference>
<dbReference type="Proteomes" id="UP000629025">
    <property type="component" value="Unassembled WGS sequence"/>
</dbReference>
<dbReference type="InterPro" id="IPR029061">
    <property type="entry name" value="THDP-binding"/>
</dbReference>
<comment type="cofactor">
    <cofactor evidence="1">
        <name>thiamine diphosphate</name>
        <dbReference type="ChEBI" id="CHEBI:58937"/>
    </cofactor>
</comment>
<reference evidence="8" key="1">
    <citation type="journal article" date="2019" name="Int. J. Syst. Evol. Microbiol.">
        <title>The Global Catalogue of Microorganisms (GCM) 10K type strain sequencing project: providing services to taxonomists for standard genome sequencing and annotation.</title>
        <authorList>
            <consortium name="The Broad Institute Genomics Platform"/>
            <consortium name="The Broad Institute Genome Sequencing Center for Infectious Disease"/>
            <person name="Wu L."/>
            <person name="Ma J."/>
        </authorList>
    </citation>
    <scope>NUCLEOTIDE SEQUENCE [LARGE SCALE GENOMIC DNA]</scope>
    <source>
        <strain evidence="8">CGMCC 1.15341</strain>
    </source>
</reference>
<gene>
    <name evidence="7" type="ORF">GCM10011352_07440</name>
</gene>
<keyword evidence="5" id="KW-0786">Thiamine pyrophosphate</keyword>
<dbReference type="Gene3D" id="3.40.50.920">
    <property type="match status" value="1"/>
</dbReference>
<evidence type="ECO:0000256" key="1">
    <source>
        <dbReference type="ARBA" id="ARBA00001964"/>
    </source>
</evidence>
<organism evidence="7 8">
    <name type="scientific">Marinobacterium zhoushanense</name>
    <dbReference type="NCBI Taxonomy" id="1679163"/>
    <lineage>
        <taxon>Bacteria</taxon>
        <taxon>Pseudomonadati</taxon>
        <taxon>Pseudomonadota</taxon>
        <taxon>Gammaproteobacteria</taxon>
        <taxon>Oceanospirillales</taxon>
        <taxon>Oceanospirillaceae</taxon>
        <taxon>Marinobacterium</taxon>
    </lineage>
</organism>
<dbReference type="SUPFAM" id="SSF52518">
    <property type="entry name" value="Thiamin diphosphate-binding fold (THDP-binding)"/>
    <property type="match status" value="2"/>
</dbReference>
<evidence type="ECO:0000256" key="2">
    <source>
        <dbReference type="ARBA" id="ARBA00003906"/>
    </source>
</evidence>
<evidence type="ECO:0000313" key="8">
    <source>
        <dbReference type="Proteomes" id="UP000629025"/>
    </source>
</evidence>
<dbReference type="SUPFAM" id="SSF52922">
    <property type="entry name" value="TK C-terminal domain-like"/>
    <property type="match status" value="1"/>
</dbReference>
<comment type="function">
    <text evidence="2">E1 component of the 2-oxoglutarate dehydrogenase (OGDH) complex which catalyzes the decarboxylation of 2-oxoglutarate, the first step in the conversion of 2-oxoglutarate to succinyl-CoA and CO(2).</text>
</comment>
<dbReference type="Pfam" id="PF02780">
    <property type="entry name" value="Transketolase_C"/>
    <property type="match status" value="1"/>
</dbReference>
<dbReference type="Pfam" id="PF00676">
    <property type="entry name" value="E1_dh"/>
    <property type="match status" value="1"/>
</dbReference>
<sequence length="697" mass="76355">MPAIQRAESACEPQLDWEVIAYQLLLSRELDDLEENTLVPAKEVLYQFSARGHDLSQIILGQYLIHRRDAVSGYYRSRPLMLALGLDLVDALGGPLMRAGGYSDGRDIGVVHNLPNLNGPCGLPMSGGVGAQYTPIAGWAQSIRYHRDVLKDQSYAGCIGVAHGGEASCSTNGFWSALTIATTQDLPMLFYIEDNGYGISTTSDYQTPGRDIAANLASFKNLKIYSGDGTDPQQAAELIADAVSWVREEQRPALLRLTVPRLSGHSGQDTQGYKDEATIDAERARDPLPKLKRFLVPALMSEQKWSALCARAAQDVADALEQARARPAPSPEKITRHVFAEVDDQGQPELQLQGGIAPFKPVFPASSVAARPEGKRINMVTAIRETLDYELEHNPRMVVFGEDVGPKGGVHAVTLGLQKKYGVERVFDTSLSEEGIIGRALGMAQAGLLPVPEIQFRKYADPAEEQLNDCGTMRWRTNNRFAAPMVVRIPGGFFKCGDPWHSQAAEVKWAHAIGWQVAIPSNAEDAVGLLRYALRDNNPTIFFEHRNLLDDSSARRPYPGDEFIIPFGKAARLSEGDHLTLVTWGGMVPRCQKAVELSGQSVELFDLRTISPWDKDTILASVRKTGRCLIVHEDNFTAGFGAEIAATLADECFFELDAPIQRLTMPDIPSPHHPALLNAVVPTAEKICSAINQLLEV</sequence>
<dbReference type="InterPro" id="IPR033248">
    <property type="entry name" value="Transketolase_C"/>
</dbReference>
<dbReference type="PANTHER" id="PTHR42980">
    <property type="entry name" value="2-OXOISOVALERATE DEHYDROGENASE SUBUNIT BETA-RELATED"/>
    <property type="match status" value="1"/>
</dbReference>
<feature type="domain" description="Transketolase-like pyrimidine-binding" evidence="6">
    <location>
        <begin position="377"/>
        <end position="551"/>
    </location>
</feature>
<comment type="caution">
    <text evidence="7">The sequence shown here is derived from an EMBL/GenBank/DDBJ whole genome shotgun (WGS) entry which is preliminary data.</text>
</comment>
<dbReference type="Gene3D" id="3.40.50.970">
    <property type="match status" value="2"/>
</dbReference>
<accession>A0ABQ1K1Z1</accession>
<dbReference type="RefSeq" id="WP_188745736.1">
    <property type="nucleotide sequence ID" value="NZ_BMIJ01000001.1"/>
</dbReference>
<dbReference type="EMBL" id="BMIJ01000001">
    <property type="protein sequence ID" value="GGB84100.1"/>
    <property type="molecule type" value="Genomic_DNA"/>
</dbReference>
<evidence type="ECO:0000313" key="7">
    <source>
        <dbReference type="EMBL" id="GGB84100.1"/>
    </source>
</evidence>
<dbReference type="CDD" id="cd07036">
    <property type="entry name" value="TPP_PYR_E1-PDHc-beta_like"/>
    <property type="match status" value="1"/>
</dbReference>
<dbReference type="InterPro" id="IPR001017">
    <property type="entry name" value="DH_E1"/>
</dbReference>
<keyword evidence="4" id="KW-0560">Oxidoreductase</keyword>
<dbReference type="Pfam" id="PF02779">
    <property type="entry name" value="Transket_pyr"/>
    <property type="match status" value="1"/>
</dbReference>
<proteinExistence type="predicted"/>
<evidence type="ECO:0000256" key="4">
    <source>
        <dbReference type="ARBA" id="ARBA00023002"/>
    </source>
</evidence>
<protein>
    <recommendedName>
        <fullName evidence="3">3-methyl-2-oxobutanoate dehydrogenase (2-methylpropanoyl-transferring)</fullName>
        <ecNumber evidence="3">1.2.4.4</ecNumber>
    </recommendedName>
</protein>
<dbReference type="PANTHER" id="PTHR42980:SF1">
    <property type="entry name" value="2-OXOISOVALERATE DEHYDROGENASE SUBUNIT BETA, MITOCHONDRIAL"/>
    <property type="match status" value="1"/>
</dbReference>
<evidence type="ECO:0000256" key="3">
    <source>
        <dbReference type="ARBA" id="ARBA00012277"/>
    </source>
</evidence>